<proteinExistence type="predicted"/>
<evidence type="ECO:0000313" key="1">
    <source>
        <dbReference type="EMBL" id="QSS66975.1"/>
    </source>
</evidence>
<dbReference type="AlphaFoldDB" id="A0A8A1MMB8"/>
<name>A0A8A1MMB8_AJECA</name>
<sequence length="126" mass="13908">MPNIRQLLCIGSLPRWQSSTSLFKFLFPQCTPYTGRMHVKPASCQPSQPMTSAARLSQTRGICLLYPFPPRPLFWILGTSAAITVDGGLAFADSPGYALNLHLRPCEHLTPTGMLWLLLPKSPQAL</sequence>
<gene>
    <name evidence="1" type="ORF">I7I51_03187</name>
</gene>
<organism evidence="1 2">
    <name type="scientific">Ajellomyces capsulatus</name>
    <name type="common">Darling's disease fungus</name>
    <name type="synonym">Histoplasma capsulatum</name>
    <dbReference type="NCBI Taxonomy" id="5037"/>
    <lineage>
        <taxon>Eukaryota</taxon>
        <taxon>Fungi</taxon>
        <taxon>Dikarya</taxon>
        <taxon>Ascomycota</taxon>
        <taxon>Pezizomycotina</taxon>
        <taxon>Eurotiomycetes</taxon>
        <taxon>Eurotiomycetidae</taxon>
        <taxon>Onygenales</taxon>
        <taxon>Ajellomycetaceae</taxon>
        <taxon>Histoplasma</taxon>
    </lineage>
</organism>
<dbReference type="EMBL" id="CP069116">
    <property type="protein sequence ID" value="QSS66975.1"/>
    <property type="molecule type" value="Genomic_DNA"/>
</dbReference>
<dbReference type="VEuPathDB" id="FungiDB:I7I51_03187"/>
<reference evidence="1" key="1">
    <citation type="submission" date="2021-01" db="EMBL/GenBank/DDBJ databases">
        <title>Chromosome-level genome assembly of a human fungal pathogen reveals clustering of transcriptionally co-regulated genes.</title>
        <authorList>
            <person name="Voorhies M."/>
            <person name="Cohen S."/>
            <person name="Shea T.P."/>
            <person name="Petrus S."/>
            <person name="Munoz J.F."/>
            <person name="Poplawski S."/>
            <person name="Goldman W.E."/>
            <person name="Michael T."/>
            <person name="Cuomo C.A."/>
            <person name="Sil A."/>
            <person name="Beyhan S."/>
        </authorList>
    </citation>
    <scope>NUCLEOTIDE SEQUENCE</scope>
    <source>
        <strain evidence="1">WU24</strain>
    </source>
</reference>
<evidence type="ECO:0000313" key="2">
    <source>
        <dbReference type="Proteomes" id="UP000663671"/>
    </source>
</evidence>
<dbReference type="Proteomes" id="UP000663671">
    <property type="component" value="Chromosome 6"/>
</dbReference>
<accession>A0A8A1MMB8</accession>
<protein>
    <submittedName>
        <fullName evidence="1">Uncharacterized protein</fullName>
    </submittedName>
</protein>